<dbReference type="InterPro" id="IPR000594">
    <property type="entry name" value="ThiF_NAD_FAD-bd"/>
</dbReference>
<dbReference type="Pfam" id="PF00899">
    <property type="entry name" value="ThiF"/>
    <property type="match status" value="1"/>
</dbReference>
<sequence length="238" mass="26178">MDKFKERTSIIIGDQAIEKLDQASVIVFGLGGVGSYVVEALARAGIGHLTLVDFDDVDITNVNRQLPALHSTLGCKKVDVVLDRVRDINPNIDVKGHICLYDETTSDQLLEDHYDYVVDAIDMVKSKIHLIETCYIRGLNIISSMGMGNKLDPCQIEISDIHKTEMCPLAKLVRKEAKQRGIKKLTVVYSKEKPSKPLVVEDDGSLERINGSISFVPSAGGLVIASYVVRDLLGLISK</sequence>
<dbReference type="Proteomes" id="UP000003244">
    <property type="component" value="Unassembled WGS sequence"/>
</dbReference>
<keyword evidence="3" id="KW-1185">Reference proteome</keyword>
<dbReference type="InterPro" id="IPR035985">
    <property type="entry name" value="Ubiquitin-activating_enz"/>
</dbReference>
<dbReference type="PANTHER" id="PTHR43267:SF1">
    <property type="entry name" value="TRNA THREONYLCARBAMOYLADENOSINE DEHYDRATASE"/>
    <property type="match status" value="1"/>
</dbReference>
<dbReference type="InterPro" id="IPR045886">
    <property type="entry name" value="ThiF/MoeB/HesA"/>
</dbReference>
<gene>
    <name evidence="2" type="ORF">HMPREF0634_0274</name>
</gene>
<organism evidence="2 3">
    <name type="scientific">Peptostreptococcus stomatis DSM 17678</name>
    <dbReference type="NCBI Taxonomy" id="596315"/>
    <lineage>
        <taxon>Bacteria</taxon>
        <taxon>Bacillati</taxon>
        <taxon>Bacillota</taxon>
        <taxon>Clostridia</taxon>
        <taxon>Peptostreptococcales</taxon>
        <taxon>Peptostreptococcaceae</taxon>
        <taxon>Peptostreptococcus</taxon>
    </lineage>
</organism>
<dbReference type="STRING" id="596315.HMPREF0634_0274"/>
<dbReference type="GO" id="GO:0008641">
    <property type="term" value="F:ubiquitin-like modifier activating enzyme activity"/>
    <property type="evidence" value="ECO:0007669"/>
    <property type="project" value="InterPro"/>
</dbReference>
<reference evidence="2 3" key="1">
    <citation type="submission" date="2010-08" db="EMBL/GenBank/DDBJ databases">
        <authorList>
            <person name="Harkins D.M."/>
            <person name="Madupu R."/>
            <person name="Durkin A.S."/>
            <person name="Torralba M."/>
            <person name="Methe B."/>
            <person name="Sutton G.G."/>
            <person name="Nelson K.E."/>
        </authorList>
    </citation>
    <scope>NUCLEOTIDE SEQUENCE [LARGE SCALE GENOMIC DNA]</scope>
    <source>
        <strain evidence="2 3">DSM 17678</strain>
    </source>
</reference>
<dbReference type="PANTHER" id="PTHR43267">
    <property type="entry name" value="TRNA THREONYLCARBAMOYLADENOSINE DEHYDRATASE"/>
    <property type="match status" value="1"/>
</dbReference>
<dbReference type="GO" id="GO:0061503">
    <property type="term" value="F:tRNA threonylcarbamoyladenosine dehydratase"/>
    <property type="evidence" value="ECO:0007669"/>
    <property type="project" value="TreeGrafter"/>
</dbReference>
<accession>E0E458</accession>
<dbReference type="eggNOG" id="COG1179">
    <property type="taxonomic scope" value="Bacteria"/>
</dbReference>
<comment type="caution">
    <text evidence="2">The sequence shown here is derived from an EMBL/GenBank/DDBJ whole genome shotgun (WGS) entry which is preliminary data.</text>
</comment>
<dbReference type="AlphaFoldDB" id="E0E458"/>
<feature type="domain" description="THIF-type NAD/FAD binding fold" evidence="1">
    <location>
        <begin position="11"/>
        <end position="230"/>
    </location>
</feature>
<dbReference type="GO" id="GO:0061504">
    <property type="term" value="P:cyclic threonylcarbamoyladenosine biosynthetic process"/>
    <property type="evidence" value="ECO:0007669"/>
    <property type="project" value="TreeGrafter"/>
</dbReference>
<name>E0E458_9FIRM</name>
<dbReference type="GeneID" id="84801060"/>
<evidence type="ECO:0000313" key="2">
    <source>
        <dbReference type="EMBL" id="EFM64327.1"/>
    </source>
</evidence>
<evidence type="ECO:0000313" key="3">
    <source>
        <dbReference type="Proteomes" id="UP000003244"/>
    </source>
</evidence>
<evidence type="ECO:0000259" key="1">
    <source>
        <dbReference type="Pfam" id="PF00899"/>
    </source>
</evidence>
<dbReference type="OrthoDB" id="9804150at2"/>
<protein>
    <submittedName>
        <fullName evidence="2">ThiF family protein</fullName>
    </submittedName>
</protein>
<dbReference type="EMBL" id="ADGQ01000061">
    <property type="protein sequence ID" value="EFM64327.1"/>
    <property type="molecule type" value="Genomic_DNA"/>
</dbReference>
<dbReference type="Gene3D" id="3.40.50.720">
    <property type="entry name" value="NAD(P)-binding Rossmann-like Domain"/>
    <property type="match status" value="1"/>
</dbReference>
<dbReference type="RefSeq" id="WP_007790218.1">
    <property type="nucleotide sequence ID" value="NZ_ADGQ01000061.1"/>
</dbReference>
<dbReference type="SUPFAM" id="SSF69572">
    <property type="entry name" value="Activating enzymes of the ubiquitin-like proteins"/>
    <property type="match status" value="1"/>
</dbReference>
<dbReference type="CDD" id="cd00755">
    <property type="entry name" value="YgdL_like"/>
    <property type="match status" value="1"/>
</dbReference>
<proteinExistence type="predicted"/>